<keyword evidence="2" id="KW-0067">ATP-binding</keyword>
<keyword evidence="1" id="KW-0547">Nucleotide-binding</keyword>
<dbReference type="STRING" id="313367.JSE7799_00058"/>
<dbReference type="GO" id="GO:0009898">
    <property type="term" value="C:cytoplasmic side of plasma membrane"/>
    <property type="evidence" value="ECO:0007669"/>
    <property type="project" value="TreeGrafter"/>
</dbReference>
<evidence type="ECO:0000256" key="2">
    <source>
        <dbReference type="ARBA" id="ARBA00022840"/>
    </source>
</evidence>
<evidence type="ECO:0000313" key="6">
    <source>
        <dbReference type="Proteomes" id="UP000049455"/>
    </source>
</evidence>
<dbReference type="GO" id="GO:0051301">
    <property type="term" value="P:cell division"/>
    <property type="evidence" value="ECO:0007669"/>
    <property type="project" value="UniProtKB-KW"/>
</dbReference>
<organism evidence="5 6">
    <name type="scientific">Jannaschia seosinensis</name>
    <dbReference type="NCBI Taxonomy" id="313367"/>
    <lineage>
        <taxon>Bacteria</taxon>
        <taxon>Pseudomonadati</taxon>
        <taxon>Pseudomonadota</taxon>
        <taxon>Alphaproteobacteria</taxon>
        <taxon>Rhodobacterales</taxon>
        <taxon>Roseobacteraceae</taxon>
        <taxon>Jannaschia</taxon>
    </lineage>
</organism>
<dbReference type="Gene3D" id="3.40.50.300">
    <property type="entry name" value="P-loop containing nucleotide triphosphate hydrolases"/>
    <property type="match status" value="1"/>
</dbReference>
<keyword evidence="5" id="KW-0131">Cell cycle</keyword>
<dbReference type="EMBL" id="CYPR01000002">
    <property type="protein sequence ID" value="CUH08380.1"/>
    <property type="molecule type" value="Genomic_DNA"/>
</dbReference>
<dbReference type="OrthoDB" id="8281972at2"/>
<dbReference type="SUPFAM" id="SSF52540">
    <property type="entry name" value="P-loop containing nucleoside triphosphate hydrolases"/>
    <property type="match status" value="1"/>
</dbReference>
<dbReference type="InterPro" id="IPR025669">
    <property type="entry name" value="AAA_dom"/>
</dbReference>
<dbReference type="Proteomes" id="UP000049455">
    <property type="component" value="Unassembled WGS sequence"/>
</dbReference>
<dbReference type="GO" id="GO:0051782">
    <property type="term" value="P:negative regulation of cell division"/>
    <property type="evidence" value="ECO:0007669"/>
    <property type="project" value="TreeGrafter"/>
</dbReference>
<proteinExistence type="predicted"/>
<dbReference type="InterPro" id="IPR000595">
    <property type="entry name" value="cNMP-bd_dom"/>
</dbReference>
<reference evidence="5 6" key="1">
    <citation type="submission" date="2015-09" db="EMBL/GenBank/DDBJ databases">
        <authorList>
            <person name="Jackson K.R."/>
            <person name="Lunt B.L."/>
            <person name="Fisher J.N.B."/>
            <person name="Gardner A.V."/>
            <person name="Bailey M.E."/>
            <person name="Deus L.M."/>
            <person name="Earl A.S."/>
            <person name="Gibby P.D."/>
            <person name="Hartmann K.A."/>
            <person name="Liu J.E."/>
            <person name="Manci A.M."/>
            <person name="Nielsen D.A."/>
            <person name="Solomon M.B."/>
            <person name="Breakwell D.P."/>
            <person name="Burnett S.H."/>
            <person name="Grose J.H."/>
        </authorList>
    </citation>
    <scope>NUCLEOTIDE SEQUENCE [LARGE SCALE GENOMIC DNA]</scope>
    <source>
        <strain evidence="5 6">CECT 7799</strain>
    </source>
</reference>
<dbReference type="GO" id="GO:0005829">
    <property type="term" value="C:cytosol"/>
    <property type="evidence" value="ECO:0007669"/>
    <property type="project" value="TreeGrafter"/>
</dbReference>
<evidence type="ECO:0000259" key="4">
    <source>
        <dbReference type="PROSITE" id="PS50042"/>
    </source>
</evidence>
<sequence length="447" mass="47952">MSSTLALLPEPAPLRAVSVSRDVQEFDLLIEDMEAELGEAWGDLDFAEALAFLKQDEAQELEFVVLAVDQEDEGHLLRIADVIRAAKRIGLKVILVADGLGPMALHELMRAGANDFAPYPLPENAFSEALARLRMPGPADSLDTMRHAGGDVIDPKSGTTPTLPARTGEGSGSDGAVFAVQSAAGGDGATTIAVNLAWNLANVSKRDSPSVCVIDLGLQFGSVATYFDLPRKPMIYEVLSDVSSMDEQAFRQALGVYKDRLSVFTAPADILPLDLIGPDDVNGLLSLARTCFDIVIVDMPATVTAWTDAVFSQADLYFVVCGLEVRSAQNALRFQKLLKAEGLPTEKLAFVMNRAPGKMDLGGRRRVEKMADSLDIKFYAVLPDGGKQITEVNDQAAPLNILAPRNAMAKELQKMAAELFQARQAISGGADISGKRGKKSFLGLKFG</sequence>
<evidence type="ECO:0000256" key="1">
    <source>
        <dbReference type="ARBA" id="ARBA00022741"/>
    </source>
</evidence>
<evidence type="ECO:0000256" key="3">
    <source>
        <dbReference type="SAM" id="MobiDB-lite"/>
    </source>
</evidence>
<evidence type="ECO:0000313" key="5">
    <source>
        <dbReference type="EMBL" id="CUH08380.1"/>
    </source>
</evidence>
<dbReference type="Pfam" id="PF13614">
    <property type="entry name" value="AAA_31"/>
    <property type="match status" value="1"/>
</dbReference>
<dbReference type="GO" id="GO:0016887">
    <property type="term" value="F:ATP hydrolysis activity"/>
    <property type="evidence" value="ECO:0007669"/>
    <property type="project" value="TreeGrafter"/>
</dbReference>
<feature type="domain" description="Cyclic nucleotide-binding" evidence="4">
    <location>
        <begin position="201"/>
        <end position="255"/>
    </location>
</feature>
<keyword evidence="5" id="KW-0132">Cell division</keyword>
<name>A0A0M7B5Q4_9RHOB</name>
<dbReference type="PANTHER" id="PTHR43384">
    <property type="entry name" value="SEPTUM SITE-DETERMINING PROTEIN MIND HOMOLOG, CHLOROPLASTIC-RELATED"/>
    <property type="match status" value="1"/>
</dbReference>
<dbReference type="PANTHER" id="PTHR43384:SF6">
    <property type="entry name" value="SEPTUM SITE-DETERMINING PROTEIN MIND HOMOLOG, CHLOROPLASTIC"/>
    <property type="match status" value="1"/>
</dbReference>
<keyword evidence="6" id="KW-1185">Reference proteome</keyword>
<protein>
    <submittedName>
        <fullName evidence="5">Cell division inhibitor MinD</fullName>
    </submittedName>
</protein>
<dbReference type="InterPro" id="IPR050625">
    <property type="entry name" value="ParA/MinD_ATPase"/>
</dbReference>
<dbReference type="AlphaFoldDB" id="A0A0M7B5Q4"/>
<gene>
    <name evidence="5" type="primary">minD_1</name>
    <name evidence="5" type="ORF">JSE7799_00058</name>
</gene>
<dbReference type="GO" id="GO:0005524">
    <property type="term" value="F:ATP binding"/>
    <property type="evidence" value="ECO:0007669"/>
    <property type="project" value="UniProtKB-KW"/>
</dbReference>
<dbReference type="InterPro" id="IPR027417">
    <property type="entry name" value="P-loop_NTPase"/>
</dbReference>
<dbReference type="PROSITE" id="PS50042">
    <property type="entry name" value="CNMP_BINDING_3"/>
    <property type="match status" value="1"/>
</dbReference>
<feature type="region of interest" description="Disordered" evidence="3">
    <location>
        <begin position="150"/>
        <end position="171"/>
    </location>
</feature>
<accession>A0A0M7B5Q4</accession>